<keyword evidence="6 7" id="KW-0472">Membrane</keyword>
<evidence type="ECO:0000313" key="10">
    <source>
        <dbReference type="Proteomes" id="UP000184612"/>
    </source>
</evidence>
<dbReference type="AlphaFoldDB" id="A0A1M7XXU8"/>
<keyword evidence="2 7" id="KW-0813">Transport</keyword>
<dbReference type="PROSITE" id="PS50928">
    <property type="entry name" value="ABC_TM1"/>
    <property type="match status" value="1"/>
</dbReference>
<sequence>MKTWKKKLEELKILHRIGRLNLILWVIFTIVAIGWVFCASFSTSKEIFSDKVLASGFHLNNYVRVMKTYNIAKYFMNSLIYTGFACVGVIVLIAPASYVLANYAFKGRNIIRSAYISTMGIPGIMLMIPLFMIISKLGLNKTPVAIILIYVCTSAPFTIFYLLSFFSTIPKSIQEAALIDGCSHIKAFWRTIFPLAQPGLITVTIFNFISLWNEYMWALVFVNTDRRRTLSLGLQAIVDGMKNSGDWAGLFAAVVIVFVPTFILYILLSEKIMSGITGGAVKG</sequence>
<dbReference type="OrthoDB" id="187395at2"/>
<dbReference type="Gene3D" id="1.10.3720.10">
    <property type="entry name" value="MetI-like"/>
    <property type="match status" value="1"/>
</dbReference>
<proteinExistence type="inferred from homology"/>
<comment type="similarity">
    <text evidence="7">Belongs to the binding-protein-dependent transport system permease family.</text>
</comment>
<dbReference type="PANTHER" id="PTHR43744:SF8">
    <property type="entry name" value="SN-GLYCEROL-3-PHOSPHATE TRANSPORT SYSTEM PERMEASE PROTEIN UGPE"/>
    <property type="match status" value="1"/>
</dbReference>
<evidence type="ECO:0000256" key="6">
    <source>
        <dbReference type="ARBA" id="ARBA00023136"/>
    </source>
</evidence>
<dbReference type="InterPro" id="IPR000515">
    <property type="entry name" value="MetI-like"/>
</dbReference>
<evidence type="ECO:0000256" key="2">
    <source>
        <dbReference type="ARBA" id="ARBA00022448"/>
    </source>
</evidence>
<dbReference type="GO" id="GO:0005886">
    <property type="term" value="C:plasma membrane"/>
    <property type="evidence" value="ECO:0007669"/>
    <property type="project" value="UniProtKB-SubCell"/>
</dbReference>
<feature type="transmembrane region" description="Helical" evidence="7">
    <location>
        <begin position="247"/>
        <end position="268"/>
    </location>
</feature>
<evidence type="ECO:0000256" key="3">
    <source>
        <dbReference type="ARBA" id="ARBA00022475"/>
    </source>
</evidence>
<organism evidence="9 10">
    <name type="scientific">Anaerocolumna xylanovorans DSM 12503</name>
    <dbReference type="NCBI Taxonomy" id="1121345"/>
    <lineage>
        <taxon>Bacteria</taxon>
        <taxon>Bacillati</taxon>
        <taxon>Bacillota</taxon>
        <taxon>Clostridia</taxon>
        <taxon>Lachnospirales</taxon>
        <taxon>Lachnospiraceae</taxon>
        <taxon>Anaerocolumna</taxon>
    </lineage>
</organism>
<dbReference type="STRING" id="1121345.SAMN02745217_00353"/>
<comment type="subcellular location">
    <subcellularLocation>
        <location evidence="1 7">Cell membrane</location>
        <topology evidence="1 7">Multi-pass membrane protein</topology>
    </subcellularLocation>
</comment>
<feature type="transmembrane region" description="Helical" evidence="7">
    <location>
        <begin position="187"/>
        <end position="209"/>
    </location>
</feature>
<evidence type="ECO:0000256" key="5">
    <source>
        <dbReference type="ARBA" id="ARBA00022989"/>
    </source>
</evidence>
<evidence type="ECO:0000256" key="1">
    <source>
        <dbReference type="ARBA" id="ARBA00004651"/>
    </source>
</evidence>
<dbReference type="EMBL" id="FRFD01000003">
    <property type="protein sequence ID" value="SHO43782.1"/>
    <property type="molecule type" value="Genomic_DNA"/>
</dbReference>
<feature type="transmembrane region" description="Helical" evidence="7">
    <location>
        <begin position="79"/>
        <end position="101"/>
    </location>
</feature>
<protein>
    <submittedName>
        <fullName evidence="9">N-acetylglucosamine transport system permease protein</fullName>
    </submittedName>
</protein>
<dbReference type="SUPFAM" id="SSF161098">
    <property type="entry name" value="MetI-like"/>
    <property type="match status" value="1"/>
</dbReference>
<evidence type="ECO:0000256" key="7">
    <source>
        <dbReference type="RuleBase" id="RU363032"/>
    </source>
</evidence>
<keyword evidence="3" id="KW-1003">Cell membrane</keyword>
<dbReference type="InterPro" id="IPR035906">
    <property type="entry name" value="MetI-like_sf"/>
</dbReference>
<evidence type="ECO:0000259" key="8">
    <source>
        <dbReference type="PROSITE" id="PS50928"/>
    </source>
</evidence>
<dbReference type="Pfam" id="PF00528">
    <property type="entry name" value="BPD_transp_1"/>
    <property type="match status" value="1"/>
</dbReference>
<feature type="domain" description="ABC transmembrane type-1" evidence="8">
    <location>
        <begin position="75"/>
        <end position="268"/>
    </location>
</feature>
<reference evidence="9 10" key="1">
    <citation type="submission" date="2016-12" db="EMBL/GenBank/DDBJ databases">
        <authorList>
            <person name="Song W.-J."/>
            <person name="Kurnit D.M."/>
        </authorList>
    </citation>
    <scope>NUCLEOTIDE SEQUENCE [LARGE SCALE GENOMIC DNA]</scope>
    <source>
        <strain evidence="9 10">DSM 12503</strain>
    </source>
</reference>
<feature type="transmembrane region" description="Helical" evidence="7">
    <location>
        <begin position="146"/>
        <end position="166"/>
    </location>
</feature>
<keyword evidence="10" id="KW-1185">Reference proteome</keyword>
<feature type="transmembrane region" description="Helical" evidence="7">
    <location>
        <begin position="113"/>
        <end position="134"/>
    </location>
</feature>
<keyword evidence="4 7" id="KW-0812">Transmembrane</keyword>
<feature type="transmembrane region" description="Helical" evidence="7">
    <location>
        <begin position="20"/>
        <end position="42"/>
    </location>
</feature>
<gene>
    <name evidence="9" type="ORF">SAMN02745217_00353</name>
</gene>
<dbReference type="Proteomes" id="UP000184612">
    <property type="component" value="Unassembled WGS sequence"/>
</dbReference>
<name>A0A1M7XXU8_9FIRM</name>
<dbReference type="PANTHER" id="PTHR43744">
    <property type="entry name" value="ABC TRANSPORTER PERMEASE PROTEIN MG189-RELATED-RELATED"/>
    <property type="match status" value="1"/>
</dbReference>
<dbReference type="RefSeq" id="WP_073587084.1">
    <property type="nucleotide sequence ID" value="NZ_FRFD01000003.1"/>
</dbReference>
<keyword evidence="5 7" id="KW-1133">Transmembrane helix</keyword>
<evidence type="ECO:0000256" key="4">
    <source>
        <dbReference type="ARBA" id="ARBA00022692"/>
    </source>
</evidence>
<dbReference type="CDD" id="cd06261">
    <property type="entry name" value="TM_PBP2"/>
    <property type="match status" value="1"/>
</dbReference>
<evidence type="ECO:0000313" key="9">
    <source>
        <dbReference type="EMBL" id="SHO43782.1"/>
    </source>
</evidence>
<dbReference type="GO" id="GO:0055085">
    <property type="term" value="P:transmembrane transport"/>
    <property type="evidence" value="ECO:0007669"/>
    <property type="project" value="InterPro"/>
</dbReference>
<accession>A0A1M7XXU8</accession>